<dbReference type="InterPro" id="IPR051675">
    <property type="entry name" value="Endo/Exo/Phosphatase_dom_1"/>
</dbReference>
<keyword evidence="3" id="KW-1185">Reference proteome</keyword>
<dbReference type="SUPFAM" id="SSF47781">
    <property type="entry name" value="RuvA domain 2-like"/>
    <property type="match status" value="2"/>
</dbReference>
<dbReference type="InterPro" id="IPR010994">
    <property type="entry name" value="RuvA_2-like"/>
</dbReference>
<comment type="caution">
    <text evidence="2">The sequence shown here is derived from an EMBL/GenBank/DDBJ whole genome shotgun (WGS) entry which is preliminary data.</text>
</comment>
<dbReference type="Gene3D" id="1.10.150.280">
    <property type="entry name" value="AF1531-like domain"/>
    <property type="match status" value="2"/>
</dbReference>
<name>A0ABS5D1K7_9FLAO</name>
<keyword evidence="1" id="KW-0472">Membrane</keyword>
<dbReference type="Proteomes" id="UP000679008">
    <property type="component" value="Unassembled WGS sequence"/>
</dbReference>
<keyword evidence="1" id="KW-0812">Transmembrane</keyword>
<keyword evidence="1" id="KW-1133">Transmembrane helix</keyword>
<accession>A0ABS5D1K7</accession>
<evidence type="ECO:0000313" key="2">
    <source>
        <dbReference type="EMBL" id="MBQ0907892.1"/>
    </source>
</evidence>
<gene>
    <name evidence="2" type="ORF">KBJ98_04165</name>
</gene>
<sequence length="298" mass="34200">MRVLKTIVSYFNYTKQQRVGVLILLVFIVVLQSLVFFCDWSVIEKKDPKEQTWLALQSTIDTLSHNAKKVSNKTYKFNPNFISDYKGYKLGMSVAEIDRLFAFRKQNKYVNSAAEFQMVTQISDSLLKEITPMFQFPTWVSTKPKGDYTKKSYDYKKAAGAKEKIIVKDINLANQDDLMKIYGVGEALSTRIIKQRSILGGFVSMEQLTEVWGLSPEVVLELNTHFHVSALPAILKLDINNASLRELSQFYYFKGGLSRDIITYRSMKGDFAKIEDLTKIKGFPVDKAKIIALYLDFR</sequence>
<dbReference type="PANTHER" id="PTHR21180">
    <property type="entry name" value="ENDONUCLEASE/EXONUCLEASE/PHOSPHATASE FAMILY DOMAIN-CONTAINING PROTEIN 1"/>
    <property type="match status" value="1"/>
</dbReference>
<dbReference type="PANTHER" id="PTHR21180:SF32">
    <property type="entry name" value="ENDONUCLEASE_EXONUCLEASE_PHOSPHATASE FAMILY DOMAIN-CONTAINING PROTEIN 1"/>
    <property type="match status" value="1"/>
</dbReference>
<organism evidence="2 3">
    <name type="scientific">Flavobacterium erciyesense</name>
    <dbReference type="NCBI Taxonomy" id="2825842"/>
    <lineage>
        <taxon>Bacteria</taxon>
        <taxon>Pseudomonadati</taxon>
        <taxon>Bacteroidota</taxon>
        <taxon>Flavobacteriia</taxon>
        <taxon>Flavobacteriales</taxon>
        <taxon>Flavobacteriaceae</taxon>
        <taxon>Flavobacterium</taxon>
    </lineage>
</organism>
<dbReference type="EMBL" id="JAGPXB010000002">
    <property type="protein sequence ID" value="MBQ0907892.1"/>
    <property type="molecule type" value="Genomic_DNA"/>
</dbReference>
<reference evidence="2 3" key="1">
    <citation type="submission" date="2021-04" db="EMBL/GenBank/DDBJ databases">
        <title>Description of novel Flavobacterium sp. F-328.</title>
        <authorList>
            <person name="Saticioglu I.B."/>
        </authorList>
    </citation>
    <scope>NUCLEOTIDE SEQUENCE [LARGE SCALE GENOMIC DNA]</scope>
    <source>
        <strain evidence="2 3">F-328</strain>
    </source>
</reference>
<protein>
    <submittedName>
        <fullName evidence="2">Helix-hairpin-helix domain-containing protein</fullName>
    </submittedName>
</protein>
<dbReference type="RefSeq" id="WP_210788399.1">
    <property type="nucleotide sequence ID" value="NZ_JAGPXB010000002.1"/>
</dbReference>
<dbReference type="Pfam" id="PF12836">
    <property type="entry name" value="HHH_3"/>
    <property type="match status" value="2"/>
</dbReference>
<evidence type="ECO:0000313" key="3">
    <source>
        <dbReference type="Proteomes" id="UP000679008"/>
    </source>
</evidence>
<feature type="transmembrane region" description="Helical" evidence="1">
    <location>
        <begin position="21"/>
        <end position="43"/>
    </location>
</feature>
<proteinExistence type="predicted"/>
<evidence type="ECO:0000256" key="1">
    <source>
        <dbReference type="SAM" id="Phobius"/>
    </source>
</evidence>